<protein>
    <recommendedName>
        <fullName evidence="1">BTB domain-containing protein</fullName>
    </recommendedName>
</protein>
<organism evidence="2 3">
    <name type="scientific">Melopsittacus undulatus</name>
    <name type="common">Budgerigar</name>
    <name type="synonym">Psittacus undulatus</name>
    <dbReference type="NCBI Taxonomy" id="13146"/>
    <lineage>
        <taxon>Eukaryota</taxon>
        <taxon>Metazoa</taxon>
        <taxon>Chordata</taxon>
        <taxon>Craniata</taxon>
        <taxon>Vertebrata</taxon>
        <taxon>Euteleostomi</taxon>
        <taxon>Archelosauria</taxon>
        <taxon>Archosauria</taxon>
        <taxon>Dinosauria</taxon>
        <taxon>Saurischia</taxon>
        <taxon>Theropoda</taxon>
        <taxon>Coelurosauria</taxon>
        <taxon>Aves</taxon>
        <taxon>Neognathae</taxon>
        <taxon>Neoaves</taxon>
        <taxon>Telluraves</taxon>
        <taxon>Australaves</taxon>
        <taxon>Psittaciformes</taxon>
        <taxon>Psittaculidae</taxon>
        <taxon>Melopsittacus</taxon>
    </lineage>
</organism>
<dbReference type="AlphaFoldDB" id="A0A8V5GMU7"/>
<evidence type="ECO:0000259" key="1">
    <source>
        <dbReference type="Pfam" id="PF00651"/>
    </source>
</evidence>
<reference evidence="2" key="1">
    <citation type="submission" date="2020-03" db="EMBL/GenBank/DDBJ databases">
        <title>Melopsittacus undulatus (budgerigar) genome, bMelUnd1, maternal haplotype with Z.</title>
        <authorList>
            <person name="Gedman G."/>
            <person name="Mountcastle J."/>
            <person name="Haase B."/>
            <person name="Formenti G."/>
            <person name="Wright T."/>
            <person name="Apodaca J."/>
            <person name="Pelan S."/>
            <person name="Chow W."/>
            <person name="Rhie A."/>
            <person name="Howe K."/>
            <person name="Fedrigo O."/>
            <person name="Jarvis E.D."/>
        </authorList>
    </citation>
    <scope>NUCLEOTIDE SEQUENCE [LARGE SCALE GENOMIC DNA]</scope>
</reference>
<evidence type="ECO:0000313" key="2">
    <source>
        <dbReference type="Ensembl" id="ENSMUNP00000022828.1"/>
    </source>
</evidence>
<proteinExistence type="predicted"/>
<dbReference type="Pfam" id="PF00651">
    <property type="entry name" value="BTB"/>
    <property type="match status" value="1"/>
</dbReference>
<reference evidence="2" key="3">
    <citation type="submission" date="2025-09" db="UniProtKB">
        <authorList>
            <consortium name="Ensembl"/>
        </authorList>
    </citation>
    <scope>IDENTIFICATION</scope>
</reference>
<keyword evidence="3" id="KW-1185">Reference proteome</keyword>
<reference evidence="2" key="2">
    <citation type="submission" date="2025-08" db="UniProtKB">
        <authorList>
            <consortium name="Ensembl"/>
        </authorList>
    </citation>
    <scope>IDENTIFICATION</scope>
</reference>
<accession>A0A8V5GMU7</accession>
<dbReference type="InterPro" id="IPR000210">
    <property type="entry name" value="BTB/POZ_dom"/>
</dbReference>
<dbReference type="Ensembl" id="ENSMUNT00000028586.1">
    <property type="protein sequence ID" value="ENSMUNP00000022828.1"/>
    <property type="gene ID" value="ENSMUNG00000018757.1"/>
</dbReference>
<feature type="domain" description="BTB" evidence="1">
    <location>
        <begin position="62"/>
        <end position="86"/>
    </location>
</feature>
<sequence length="95" mass="9860">PKPHLGSQGGKGAGLGMELPGAGSPCAPSRAPRAMGTKLKEELRLGLPLPWDGQLGMLHRLRSFAAHKAVLACAAGYFQNLFLNTGLDELAPSVS</sequence>
<dbReference type="Proteomes" id="UP000694405">
    <property type="component" value="Chromosome 21"/>
</dbReference>
<name>A0A8V5GMU7_MELUD</name>
<evidence type="ECO:0000313" key="3">
    <source>
        <dbReference type="Proteomes" id="UP000694405"/>
    </source>
</evidence>